<evidence type="ECO:0000313" key="4">
    <source>
        <dbReference type="Proteomes" id="UP000799439"/>
    </source>
</evidence>
<gene>
    <name evidence="3" type="ORF">K461DRAFT_314694</name>
</gene>
<accession>A0A9P4MF25</accession>
<feature type="domain" description="DUF7357" evidence="2">
    <location>
        <begin position="1"/>
        <end position="128"/>
    </location>
</feature>
<comment type="caution">
    <text evidence="3">The sequence shown here is derived from an EMBL/GenBank/DDBJ whole genome shotgun (WGS) entry which is preliminary data.</text>
</comment>
<evidence type="ECO:0000256" key="1">
    <source>
        <dbReference type="SAM" id="MobiDB-lite"/>
    </source>
</evidence>
<dbReference type="OrthoDB" id="5368821at2759"/>
<feature type="region of interest" description="Disordered" evidence="1">
    <location>
        <begin position="135"/>
        <end position="206"/>
    </location>
</feature>
<feature type="region of interest" description="Disordered" evidence="1">
    <location>
        <begin position="230"/>
        <end position="470"/>
    </location>
</feature>
<evidence type="ECO:0000313" key="3">
    <source>
        <dbReference type="EMBL" id="KAF2150748.1"/>
    </source>
</evidence>
<feature type="compositionally biased region" description="Low complexity" evidence="1">
    <location>
        <begin position="412"/>
        <end position="424"/>
    </location>
</feature>
<feature type="compositionally biased region" description="Low complexity" evidence="1">
    <location>
        <begin position="272"/>
        <end position="301"/>
    </location>
</feature>
<protein>
    <recommendedName>
        <fullName evidence="2">DUF7357 domain-containing protein</fullName>
    </recommendedName>
</protein>
<sequence>MRLRLEVLRYQLPPTRILWQASEQQTIADLLHSLNPLVPLESQDWGLEDYVLETSDGFETLHYQTVGSILKEDDHVKIRPLSTNDIRARRITGRTQIHDSGARLLDGVVYGRPLLRRPARPAVYIASRERLGYGSARSSEPDALALHSSRDEDADFNHGDYEDNWEGEHFDDFGEEEEDNFLDGDDSGGDEYAYGEEPDGEDDEEEIPAGTIITVHGAKQNRRRSKRLAALQATSDASKALVLRESDDDRQVHWEDNDTEDGQLLSEEDTTSDSGTSSDSSSGSSSSASSSGVEGGSEAVALNNGPPTKRVKTSTWRQKTAAHPTVAPGAGRSRTRNRNQRRAMAKKLRYLKAQQRLPADADKSQMVQFLNQQQEQPQSAPTQSNIRRVNGKETVEVISSNAGSDELESESESASSSSETSSSSDESDSDSDSSDSSNASLPSVETSRQKFASPQLSKGEGICNKGSPDGDIMARREALLASIANGGIDVTRNGVSLAPARTLDKTLESVAIVGAAAPEAASPSNGAGLRKSKLNIDATQRLLLGSLGHRAPKTSSERATLVAKLDGLGKKEAIEPPKRSAEVFDAATTGDQKLSTDPEFWKTRIELTAVECCEDGIRLSTPPFPFYQRWDPSQQKKSRKRKRNHHSYEYEYANNGEESYMTNEGEESVFLNYDDPIEIDGQDQDGGDEFDGFQDDDANIEDDLPPVPEDLSTLPVALENEIKTGDVLVFKVLEVTQATKWEPTMSPLRTAKVLNETFVPGELLSLELARRDLPPKKYDDEGNRIYEKFETGIDEEIIDRSFGDLVEPRVLVKGS</sequence>
<evidence type="ECO:0000259" key="2">
    <source>
        <dbReference type="Pfam" id="PF24054"/>
    </source>
</evidence>
<feature type="compositionally biased region" description="Low complexity" evidence="1">
    <location>
        <begin position="372"/>
        <end position="384"/>
    </location>
</feature>
<dbReference type="Proteomes" id="UP000799439">
    <property type="component" value="Unassembled WGS sequence"/>
</dbReference>
<dbReference type="Pfam" id="PF24054">
    <property type="entry name" value="DUF7357"/>
    <property type="match status" value="1"/>
</dbReference>
<feature type="compositionally biased region" description="Basic and acidic residues" evidence="1">
    <location>
        <begin position="242"/>
        <end position="256"/>
    </location>
</feature>
<feature type="compositionally biased region" description="Basic and acidic residues" evidence="1">
    <location>
        <begin position="148"/>
        <end position="172"/>
    </location>
</feature>
<dbReference type="EMBL" id="ML996089">
    <property type="protein sequence ID" value="KAF2150748.1"/>
    <property type="molecule type" value="Genomic_DNA"/>
</dbReference>
<feature type="compositionally biased region" description="Basic residues" evidence="1">
    <location>
        <begin position="333"/>
        <end position="350"/>
    </location>
</feature>
<dbReference type="InterPro" id="IPR055781">
    <property type="entry name" value="DUF7357"/>
</dbReference>
<organism evidence="3 4">
    <name type="scientific">Myriangium duriaei CBS 260.36</name>
    <dbReference type="NCBI Taxonomy" id="1168546"/>
    <lineage>
        <taxon>Eukaryota</taxon>
        <taxon>Fungi</taxon>
        <taxon>Dikarya</taxon>
        <taxon>Ascomycota</taxon>
        <taxon>Pezizomycotina</taxon>
        <taxon>Dothideomycetes</taxon>
        <taxon>Dothideomycetidae</taxon>
        <taxon>Myriangiales</taxon>
        <taxon>Myriangiaceae</taxon>
        <taxon>Myriangium</taxon>
    </lineage>
</organism>
<dbReference type="AlphaFoldDB" id="A0A9P4MF25"/>
<name>A0A9P4MF25_9PEZI</name>
<proteinExistence type="predicted"/>
<keyword evidence="4" id="KW-1185">Reference proteome</keyword>
<feature type="compositionally biased region" description="Acidic residues" evidence="1">
    <location>
        <begin position="173"/>
        <end position="206"/>
    </location>
</feature>
<feature type="compositionally biased region" description="Polar residues" evidence="1">
    <location>
        <begin position="438"/>
        <end position="456"/>
    </location>
</feature>
<feature type="compositionally biased region" description="Acidic residues" evidence="1">
    <location>
        <begin position="257"/>
        <end position="271"/>
    </location>
</feature>
<reference evidence="3" key="1">
    <citation type="journal article" date="2020" name="Stud. Mycol.">
        <title>101 Dothideomycetes genomes: a test case for predicting lifestyles and emergence of pathogens.</title>
        <authorList>
            <person name="Haridas S."/>
            <person name="Albert R."/>
            <person name="Binder M."/>
            <person name="Bloem J."/>
            <person name="Labutti K."/>
            <person name="Salamov A."/>
            <person name="Andreopoulos B."/>
            <person name="Baker S."/>
            <person name="Barry K."/>
            <person name="Bills G."/>
            <person name="Bluhm B."/>
            <person name="Cannon C."/>
            <person name="Castanera R."/>
            <person name="Culley D."/>
            <person name="Daum C."/>
            <person name="Ezra D."/>
            <person name="Gonzalez J."/>
            <person name="Henrissat B."/>
            <person name="Kuo A."/>
            <person name="Liang C."/>
            <person name="Lipzen A."/>
            <person name="Lutzoni F."/>
            <person name="Magnuson J."/>
            <person name="Mondo S."/>
            <person name="Nolan M."/>
            <person name="Ohm R."/>
            <person name="Pangilinan J."/>
            <person name="Park H.-J."/>
            <person name="Ramirez L."/>
            <person name="Alfaro M."/>
            <person name="Sun H."/>
            <person name="Tritt A."/>
            <person name="Yoshinaga Y."/>
            <person name="Zwiers L.-H."/>
            <person name="Turgeon B."/>
            <person name="Goodwin S."/>
            <person name="Spatafora J."/>
            <person name="Crous P."/>
            <person name="Grigoriev I."/>
        </authorList>
    </citation>
    <scope>NUCLEOTIDE SEQUENCE</scope>
    <source>
        <strain evidence="3">CBS 260.36</strain>
    </source>
</reference>